<sequence>MGMAPKQVRSAAGKQHNGMEWTGPSGDLKMVQDRRSQQFQEATKEGKAGTRWVQGGRCGLRREHVNNNIPKYSTNKRRG</sequence>
<organism evidence="2 3">
    <name type="scientific">Pleurodeles waltl</name>
    <name type="common">Iberian ribbed newt</name>
    <dbReference type="NCBI Taxonomy" id="8319"/>
    <lineage>
        <taxon>Eukaryota</taxon>
        <taxon>Metazoa</taxon>
        <taxon>Chordata</taxon>
        <taxon>Craniata</taxon>
        <taxon>Vertebrata</taxon>
        <taxon>Euteleostomi</taxon>
        <taxon>Amphibia</taxon>
        <taxon>Batrachia</taxon>
        <taxon>Caudata</taxon>
        <taxon>Salamandroidea</taxon>
        <taxon>Salamandridae</taxon>
        <taxon>Pleurodelinae</taxon>
        <taxon>Pleurodeles</taxon>
    </lineage>
</organism>
<evidence type="ECO:0000256" key="1">
    <source>
        <dbReference type="SAM" id="MobiDB-lite"/>
    </source>
</evidence>
<reference evidence="2" key="1">
    <citation type="journal article" date="2022" name="bioRxiv">
        <title>Sequencing and chromosome-scale assembly of the giantPleurodeles waltlgenome.</title>
        <authorList>
            <person name="Brown T."/>
            <person name="Elewa A."/>
            <person name="Iarovenko S."/>
            <person name="Subramanian E."/>
            <person name="Araus A.J."/>
            <person name="Petzold A."/>
            <person name="Susuki M."/>
            <person name="Suzuki K.-i.T."/>
            <person name="Hayashi T."/>
            <person name="Toyoda A."/>
            <person name="Oliveira C."/>
            <person name="Osipova E."/>
            <person name="Leigh N.D."/>
            <person name="Simon A."/>
            <person name="Yun M.H."/>
        </authorList>
    </citation>
    <scope>NUCLEOTIDE SEQUENCE</scope>
    <source>
        <strain evidence="2">20211129_DDA</strain>
        <tissue evidence="2">Liver</tissue>
    </source>
</reference>
<dbReference type="AlphaFoldDB" id="A0AAV7M5S3"/>
<name>A0AAV7M5S3_PLEWA</name>
<evidence type="ECO:0000313" key="2">
    <source>
        <dbReference type="EMBL" id="KAJ1097862.1"/>
    </source>
</evidence>
<evidence type="ECO:0000313" key="3">
    <source>
        <dbReference type="Proteomes" id="UP001066276"/>
    </source>
</evidence>
<dbReference type="EMBL" id="JANPWB010000014">
    <property type="protein sequence ID" value="KAJ1097862.1"/>
    <property type="molecule type" value="Genomic_DNA"/>
</dbReference>
<dbReference type="Proteomes" id="UP001066276">
    <property type="component" value="Chromosome 10"/>
</dbReference>
<feature type="region of interest" description="Disordered" evidence="1">
    <location>
        <begin position="1"/>
        <end position="51"/>
    </location>
</feature>
<feature type="compositionally biased region" description="Basic and acidic residues" evidence="1">
    <location>
        <begin position="30"/>
        <end position="48"/>
    </location>
</feature>
<gene>
    <name evidence="2" type="ORF">NDU88_002978</name>
</gene>
<protein>
    <submittedName>
        <fullName evidence="2">Uncharacterized protein</fullName>
    </submittedName>
</protein>
<comment type="caution">
    <text evidence="2">The sequence shown here is derived from an EMBL/GenBank/DDBJ whole genome shotgun (WGS) entry which is preliminary data.</text>
</comment>
<accession>A0AAV7M5S3</accession>
<proteinExistence type="predicted"/>
<keyword evidence="3" id="KW-1185">Reference proteome</keyword>